<dbReference type="EMBL" id="CP090035">
    <property type="protein sequence ID" value="UPK97265.1"/>
    <property type="molecule type" value="Genomic_DNA"/>
</dbReference>
<keyword evidence="2" id="KW-1185">Reference proteome</keyword>
<evidence type="ECO:0000313" key="2">
    <source>
        <dbReference type="Proteomes" id="UP000830768"/>
    </source>
</evidence>
<proteinExistence type="predicted"/>
<name>A0ACD3Z7Q3_FUSSC</name>
<accession>A0ACD3Z7Q3</accession>
<dbReference type="Proteomes" id="UP000830768">
    <property type="component" value="Chromosome 6"/>
</dbReference>
<organism evidence="1 2">
    <name type="scientific">Fusarium solani subsp. cucurbitae</name>
    <name type="common">Neocosmosporum cucurbitae</name>
    <dbReference type="NCBI Taxonomy" id="2747967"/>
    <lineage>
        <taxon>Eukaryota</taxon>
        <taxon>Fungi</taxon>
        <taxon>Dikarya</taxon>
        <taxon>Ascomycota</taxon>
        <taxon>Pezizomycotina</taxon>
        <taxon>Sordariomycetes</taxon>
        <taxon>Hypocreomycetidae</taxon>
        <taxon>Hypocreales</taxon>
        <taxon>Nectriaceae</taxon>
        <taxon>Fusarium</taxon>
        <taxon>Fusarium solani species complex</taxon>
    </lineage>
</organism>
<sequence length="384" mass="43590">MLQDRSLNRSTELLGARRMPFEPGRPHRRVLVDRNINLEFGFGGTAGDLYQFQIFWHKDDKSMVFQQINHKKDNPRQARTIANDPLAILPSFPSTRIHAAGSAERIRYSIRKELGKGTFGVVWKVANVDTGDHLAVKRIRTPDIQSHEHALRKREVNTLARISHVRKPKKDQSNEASAHSTRRTSSNTWAQQTDHEFFEIFMELKYGSVQYLIDKFDVFQKDAAMAKTLLHEMLKALDYLDSKGIIHRDVKPENILYTPLPGGEFLYQLADFGLANMVAKAQMPAGSRNYMAPELNLNPGWPQTTKIDIRSLFVTLAYALNTAGFREKPLGTVDERIKATKEAANDSGFRLIRRMAIDNPSDRATAGEILDKAFQGQGRTTSRN</sequence>
<evidence type="ECO:0000313" key="1">
    <source>
        <dbReference type="EMBL" id="UPK97265.1"/>
    </source>
</evidence>
<reference evidence="1" key="1">
    <citation type="submission" date="2021-11" db="EMBL/GenBank/DDBJ databases">
        <title>Fusarium solani-melongenae Genome sequencing and assembly.</title>
        <authorList>
            <person name="Xie S."/>
            <person name="Huang L."/>
            <person name="Zhang X."/>
        </authorList>
    </citation>
    <scope>NUCLEOTIDE SEQUENCE</scope>
    <source>
        <strain evidence="1">CRI 24-3</strain>
    </source>
</reference>
<protein>
    <submittedName>
        <fullName evidence="1">Uncharacterized protein</fullName>
    </submittedName>
</protein>
<gene>
    <name evidence="1" type="ORF">LCI18_008200</name>
</gene>